<dbReference type="PROSITE" id="PS50043">
    <property type="entry name" value="HTH_LUXR_2"/>
    <property type="match status" value="1"/>
</dbReference>
<dbReference type="InterPro" id="IPR016032">
    <property type="entry name" value="Sig_transdc_resp-reg_C-effctor"/>
</dbReference>
<reference evidence="2 3" key="1">
    <citation type="submission" date="2023-04" db="EMBL/GenBank/DDBJ databases">
        <title>Streptomyces chengmaiensis sp. nov. isolated from the stem of mangrove plant in Hainan.</title>
        <authorList>
            <person name="Huang X."/>
            <person name="Zhou S."/>
            <person name="Chu X."/>
            <person name="Xie Y."/>
            <person name="Lin Y."/>
        </authorList>
    </citation>
    <scope>NUCLEOTIDE SEQUENCE [LARGE SCALE GENOMIC DNA]</scope>
    <source>
        <strain evidence="2 3">HNM0663</strain>
    </source>
</reference>
<evidence type="ECO:0000313" key="2">
    <source>
        <dbReference type="EMBL" id="MDH2389207.1"/>
    </source>
</evidence>
<dbReference type="InterPro" id="IPR036388">
    <property type="entry name" value="WH-like_DNA-bd_sf"/>
</dbReference>
<evidence type="ECO:0000259" key="1">
    <source>
        <dbReference type="PROSITE" id="PS50043"/>
    </source>
</evidence>
<dbReference type="EMBL" id="JARWBG010000009">
    <property type="protein sequence ID" value="MDH2389207.1"/>
    <property type="molecule type" value="Genomic_DNA"/>
</dbReference>
<evidence type="ECO:0000313" key="3">
    <source>
        <dbReference type="Proteomes" id="UP001223144"/>
    </source>
</evidence>
<proteinExistence type="predicted"/>
<dbReference type="Gene3D" id="1.10.10.10">
    <property type="entry name" value="Winged helix-like DNA-binding domain superfamily/Winged helix DNA-binding domain"/>
    <property type="match status" value="1"/>
</dbReference>
<dbReference type="Pfam" id="PF13384">
    <property type="entry name" value="HTH_23"/>
    <property type="match status" value="1"/>
</dbReference>
<sequence length="338" mass="36692">MLELLGLDAFTEAVYRAMLARPRDDAAALARHLGASEESVRGAWDRLAELSLIQFPQAVPSASGSPHTPRPISPELGFDYRLAQLQAELARNRQRISAARATASRLLTEYAELQAPNCPVAVEHLPDVAQVRARLAALSETVEREVMAFAPGGAQTEANMMAARPLNEWLLGRGVAMRTVYLDSVRNDPATVAHARWLTELGGQVRTVATLPIRLTLIDREAAVVPVDSEDSAQGAVVLTGQGPLTALCTLFEVVWETAQPLGQTSRRGGGDELDRQEAAALRLLAEGHTDEGIAKRLGLSHRTARRIATVLMERLGARSRFEAGVRAVQRGWLPRDL</sequence>
<dbReference type="PANTHER" id="PTHR34293">
    <property type="entry name" value="HTH-TYPE TRANSCRIPTIONAL REGULATOR TRMBL2"/>
    <property type="match status" value="1"/>
</dbReference>
<protein>
    <submittedName>
        <fullName evidence="2">Helix-turn-helix transcriptional regulator</fullName>
    </submittedName>
</protein>
<accession>A0ABT6HLP8</accession>
<feature type="domain" description="HTH luxR-type" evidence="1">
    <location>
        <begin position="267"/>
        <end position="332"/>
    </location>
</feature>
<dbReference type="Proteomes" id="UP001223144">
    <property type="component" value="Unassembled WGS sequence"/>
</dbReference>
<comment type="caution">
    <text evidence="2">The sequence shown here is derived from an EMBL/GenBank/DDBJ whole genome shotgun (WGS) entry which is preliminary data.</text>
</comment>
<dbReference type="InterPro" id="IPR000792">
    <property type="entry name" value="Tscrpt_reg_LuxR_C"/>
</dbReference>
<dbReference type="PANTHER" id="PTHR34293:SF1">
    <property type="entry name" value="HTH-TYPE TRANSCRIPTIONAL REGULATOR TRMBL2"/>
    <property type="match status" value="1"/>
</dbReference>
<gene>
    <name evidence="2" type="ORF">QCN29_10485</name>
</gene>
<organism evidence="2 3">
    <name type="scientific">Streptomyces chengmaiensis</name>
    <dbReference type="NCBI Taxonomy" id="3040919"/>
    <lineage>
        <taxon>Bacteria</taxon>
        <taxon>Bacillati</taxon>
        <taxon>Actinomycetota</taxon>
        <taxon>Actinomycetes</taxon>
        <taxon>Kitasatosporales</taxon>
        <taxon>Streptomycetaceae</taxon>
        <taxon>Streptomyces</taxon>
    </lineage>
</organism>
<name>A0ABT6HLP8_9ACTN</name>
<dbReference type="SMART" id="SM00421">
    <property type="entry name" value="HTH_LUXR"/>
    <property type="match status" value="1"/>
</dbReference>
<dbReference type="RefSeq" id="WP_279927533.1">
    <property type="nucleotide sequence ID" value="NZ_JARWBG010000009.1"/>
</dbReference>
<dbReference type="InterPro" id="IPR051797">
    <property type="entry name" value="TrmB-like"/>
</dbReference>
<dbReference type="CDD" id="cd06170">
    <property type="entry name" value="LuxR_C_like"/>
    <property type="match status" value="1"/>
</dbReference>
<keyword evidence="3" id="KW-1185">Reference proteome</keyword>
<dbReference type="SUPFAM" id="SSF46894">
    <property type="entry name" value="C-terminal effector domain of the bipartite response regulators"/>
    <property type="match status" value="1"/>
</dbReference>